<reference evidence="2" key="2">
    <citation type="submission" date="2015-01" db="EMBL/GenBank/DDBJ databases">
        <title>Evolutionary Origins and Diversification of the Mycorrhizal Mutualists.</title>
        <authorList>
            <consortium name="DOE Joint Genome Institute"/>
            <consortium name="Mycorrhizal Genomics Consortium"/>
            <person name="Kohler A."/>
            <person name="Kuo A."/>
            <person name="Nagy L.G."/>
            <person name="Floudas D."/>
            <person name="Copeland A."/>
            <person name="Barry K.W."/>
            <person name="Cichocki N."/>
            <person name="Veneault-Fourrey C."/>
            <person name="LaButti K."/>
            <person name="Lindquist E.A."/>
            <person name="Lipzen A."/>
            <person name="Lundell T."/>
            <person name="Morin E."/>
            <person name="Murat C."/>
            <person name="Riley R."/>
            <person name="Ohm R."/>
            <person name="Sun H."/>
            <person name="Tunlid A."/>
            <person name="Henrissat B."/>
            <person name="Grigoriev I.V."/>
            <person name="Hibbett D.S."/>
            <person name="Martin F."/>
        </authorList>
    </citation>
    <scope>NUCLEOTIDE SEQUENCE [LARGE SCALE GENOMIC DNA]</scope>
    <source>
        <strain evidence="2">MAFF 305830</strain>
    </source>
</reference>
<evidence type="ECO:0000313" key="2">
    <source>
        <dbReference type="Proteomes" id="UP000054097"/>
    </source>
</evidence>
<evidence type="ECO:0008006" key="3">
    <source>
        <dbReference type="Google" id="ProtNLM"/>
    </source>
</evidence>
<organism evidence="1 2">
    <name type="scientific">Serendipita vermifera MAFF 305830</name>
    <dbReference type="NCBI Taxonomy" id="933852"/>
    <lineage>
        <taxon>Eukaryota</taxon>
        <taxon>Fungi</taxon>
        <taxon>Dikarya</taxon>
        <taxon>Basidiomycota</taxon>
        <taxon>Agaricomycotina</taxon>
        <taxon>Agaricomycetes</taxon>
        <taxon>Sebacinales</taxon>
        <taxon>Serendipitaceae</taxon>
        <taxon>Serendipita</taxon>
    </lineage>
</organism>
<evidence type="ECO:0000313" key="1">
    <source>
        <dbReference type="EMBL" id="KIM24317.1"/>
    </source>
</evidence>
<keyword evidence="2" id="KW-1185">Reference proteome</keyword>
<sequence length="229" mass="25486">MSFSADSYSRVAHPRVSYGKPSNLKKIIIGNVVFELTEDELRSEPDNLLLKLIRPTHYSNSEPHISADPNIFRLLHAHLQGYEILPLPPQGIPVGQHGSSTQLISSEAALANLLRDANDFGLKNLVGKIEKEMAVPSRKIISPEGQSKRYRLIITGERGLMSNEGVYITEATKEAIILRLMGEDVEIVGPDVPIPEGYRVLVAWREYSTFETGGREVVKRKGFILLESV</sequence>
<accession>A0A0C2X4P2</accession>
<dbReference type="InterPro" id="IPR011333">
    <property type="entry name" value="SKP1/BTB/POZ_sf"/>
</dbReference>
<dbReference type="HOGENOM" id="CLU_097273_0_0_1"/>
<dbReference type="Gene3D" id="3.30.710.10">
    <property type="entry name" value="Potassium Channel Kv1.1, Chain A"/>
    <property type="match status" value="1"/>
</dbReference>
<proteinExistence type="predicted"/>
<reference evidence="1 2" key="1">
    <citation type="submission" date="2014-04" db="EMBL/GenBank/DDBJ databases">
        <authorList>
            <consortium name="DOE Joint Genome Institute"/>
            <person name="Kuo A."/>
            <person name="Zuccaro A."/>
            <person name="Kohler A."/>
            <person name="Nagy L.G."/>
            <person name="Floudas D."/>
            <person name="Copeland A."/>
            <person name="Barry K.W."/>
            <person name="Cichocki N."/>
            <person name="Veneault-Fourrey C."/>
            <person name="LaButti K."/>
            <person name="Lindquist E.A."/>
            <person name="Lipzen A."/>
            <person name="Lundell T."/>
            <person name="Morin E."/>
            <person name="Murat C."/>
            <person name="Sun H."/>
            <person name="Tunlid A."/>
            <person name="Henrissat B."/>
            <person name="Grigoriev I.V."/>
            <person name="Hibbett D.S."/>
            <person name="Martin F."/>
            <person name="Nordberg H.P."/>
            <person name="Cantor M.N."/>
            <person name="Hua S.X."/>
        </authorList>
    </citation>
    <scope>NUCLEOTIDE SEQUENCE [LARGE SCALE GENOMIC DNA]</scope>
    <source>
        <strain evidence="1 2">MAFF 305830</strain>
    </source>
</reference>
<dbReference type="AlphaFoldDB" id="A0A0C2X4P2"/>
<gene>
    <name evidence="1" type="ORF">M408DRAFT_331833</name>
</gene>
<dbReference type="Proteomes" id="UP000054097">
    <property type="component" value="Unassembled WGS sequence"/>
</dbReference>
<protein>
    <recommendedName>
        <fullName evidence="3">Potassium channel tetramerisation-type BTB domain-containing protein</fullName>
    </recommendedName>
</protein>
<dbReference type="SUPFAM" id="SSF54695">
    <property type="entry name" value="POZ domain"/>
    <property type="match status" value="1"/>
</dbReference>
<name>A0A0C2X4P2_SERVB</name>
<dbReference type="EMBL" id="KN824325">
    <property type="protein sequence ID" value="KIM24317.1"/>
    <property type="molecule type" value="Genomic_DNA"/>
</dbReference>